<evidence type="ECO:0000256" key="8">
    <source>
        <dbReference type="ARBA" id="ARBA00023065"/>
    </source>
</evidence>
<evidence type="ECO:0000256" key="10">
    <source>
        <dbReference type="ARBA" id="ARBA00023136"/>
    </source>
</evidence>
<dbReference type="GO" id="GO:0031966">
    <property type="term" value="C:mitochondrial membrane"/>
    <property type="evidence" value="ECO:0007669"/>
    <property type="project" value="UniProtKB-SubCell"/>
</dbReference>
<comment type="similarity">
    <text evidence="2 12">Belongs to the ATPase protein 8 family.</text>
</comment>
<accession>D7RWQ5</accession>
<keyword evidence="10 13" id="KW-0472">Membrane</keyword>
<dbReference type="InterPro" id="IPR050635">
    <property type="entry name" value="ATPase_protein_8"/>
</dbReference>
<keyword evidence="9 12" id="KW-0496">Mitochondrion</keyword>
<evidence type="ECO:0000313" key="14">
    <source>
        <dbReference type="EMBL" id="ADI57805.1"/>
    </source>
</evidence>
<sequence length="54" mass="6695">MPQLNPHPWFMIFLFTWIIFLTILPNKIYKHVYTNKPSINITLPKLNNWNWPWI</sequence>
<proteinExistence type="inferred from homology"/>
<evidence type="ECO:0000256" key="13">
    <source>
        <dbReference type="SAM" id="Phobius"/>
    </source>
</evidence>
<evidence type="ECO:0000256" key="1">
    <source>
        <dbReference type="ARBA" id="ARBA00004304"/>
    </source>
</evidence>
<organism evidence="14">
    <name type="scientific">Callorhinchus callorynchus</name>
    <name type="common">Plownose chimaera</name>
    <name type="synonym">Chimaera callorynchus</name>
    <dbReference type="NCBI Taxonomy" id="7867"/>
    <lineage>
        <taxon>Eukaryota</taxon>
        <taxon>Metazoa</taxon>
        <taxon>Chordata</taxon>
        <taxon>Craniata</taxon>
        <taxon>Vertebrata</taxon>
        <taxon>Chondrichthyes</taxon>
        <taxon>Holocephali</taxon>
        <taxon>Chimaeriformes</taxon>
        <taxon>Callorhinchidae</taxon>
        <taxon>Callorhinchus</taxon>
    </lineage>
</organism>
<geneLocation type="mitochondrion" evidence="14"/>
<evidence type="ECO:0000256" key="3">
    <source>
        <dbReference type="ARBA" id="ARBA00022448"/>
    </source>
</evidence>
<dbReference type="PANTHER" id="PTHR39937">
    <property type="entry name" value="ATP SYNTHASE PROTEIN 8"/>
    <property type="match status" value="1"/>
</dbReference>
<evidence type="ECO:0000256" key="12">
    <source>
        <dbReference type="RuleBase" id="RU003661"/>
    </source>
</evidence>
<dbReference type="GeneID" id="9385292"/>
<dbReference type="GO" id="GO:0045259">
    <property type="term" value="C:proton-transporting ATP synthase complex"/>
    <property type="evidence" value="ECO:0007669"/>
    <property type="project" value="UniProtKB-KW"/>
</dbReference>
<evidence type="ECO:0000256" key="4">
    <source>
        <dbReference type="ARBA" id="ARBA00022547"/>
    </source>
</evidence>
<dbReference type="EMBL" id="HM147135">
    <property type="protein sequence ID" value="ADI57805.1"/>
    <property type="molecule type" value="Genomic_DNA"/>
</dbReference>
<protein>
    <recommendedName>
        <fullName evidence="12">ATP synthase complex subunit 8</fullName>
    </recommendedName>
</protein>
<dbReference type="CTD" id="4509"/>
<comment type="subcellular location">
    <subcellularLocation>
        <location evidence="1 12">Mitochondrion membrane</location>
        <topology evidence="1 12">Single-pass membrane protein</topology>
    </subcellularLocation>
</comment>
<dbReference type="GO" id="GO:0015078">
    <property type="term" value="F:proton transmembrane transporter activity"/>
    <property type="evidence" value="ECO:0007669"/>
    <property type="project" value="InterPro"/>
</dbReference>
<keyword evidence="5 12" id="KW-0812">Transmembrane</keyword>
<reference evidence="14" key="1">
    <citation type="journal article" date="2010" name="Mol. Biol. Evol.">
        <title>Evolutionary origin and phylogeny of the modern holocephalans (Chondrichthyes: Chimaeriformes): a mitogenomic perspective.</title>
        <authorList>
            <person name="Inoue J.G."/>
            <person name="Miya M."/>
            <person name="Lam K."/>
            <person name="Tay B.H."/>
            <person name="Danks J.A."/>
            <person name="Bell J."/>
            <person name="Walker T.I."/>
            <person name="Venkatesh B."/>
        </authorList>
    </citation>
    <scope>NUCLEOTIDE SEQUENCE</scope>
</reference>
<feature type="transmembrane region" description="Helical" evidence="13">
    <location>
        <begin position="6"/>
        <end position="24"/>
    </location>
</feature>
<evidence type="ECO:0000256" key="2">
    <source>
        <dbReference type="ARBA" id="ARBA00008892"/>
    </source>
</evidence>
<gene>
    <name evidence="14" type="primary">ATP8</name>
</gene>
<keyword evidence="3 12" id="KW-0813">Transport</keyword>
<evidence type="ECO:0000256" key="7">
    <source>
        <dbReference type="ARBA" id="ARBA00022989"/>
    </source>
</evidence>
<keyword evidence="8 12" id="KW-0406">Ion transport</keyword>
<evidence type="ECO:0000256" key="9">
    <source>
        <dbReference type="ARBA" id="ARBA00023128"/>
    </source>
</evidence>
<keyword evidence="6 12" id="KW-0375">Hydrogen ion transport</keyword>
<keyword evidence="7 13" id="KW-1133">Transmembrane helix</keyword>
<keyword evidence="4 12" id="KW-0138">CF(0)</keyword>
<dbReference type="GO" id="GO:0015986">
    <property type="term" value="P:proton motive force-driven ATP synthesis"/>
    <property type="evidence" value="ECO:0007669"/>
    <property type="project" value="InterPro"/>
</dbReference>
<dbReference type="AlphaFoldDB" id="D7RWQ5"/>
<evidence type="ECO:0000256" key="6">
    <source>
        <dbReference type="ARBA" id="ARBA00022781"/>
    </source>
</evidence>
<evidence type="ECO:0000256" key="5">
    <source>
        <dbReference type="ARBA" id="ARBA00022692"/>
    </source>
</evidence>
<dbReference type="Pfam" id="PF00895">
    <property type="entry name" value="ATP-synt_8"/>
    <property type="match status" value="1"/>
</dbReference>
<dbReference type="InterPro" id="IPR001421">
    <property type="entry name" value="ATP8_metazoa"/>
</dbReference>
<dbReference type="RefSeq" id="YP_003734877.1">
    <property type="nucleotide sequence ID" value="NC_014281.1"/>
</dbReference>
<name>D7RWQ5_CALCY</name>
<keyword evidence="11" id="KW-0066">ATP synthesis</keyword>
<dbReference type="PANTHER" id="PTHR39937:SF1">
    <property type="entry name" value="ATP SYNTHASE PROTEIN 8"/>
    <property type="match status" value="1"/>
</dbReference>
<evidence type="ECO:0000256" key="11">
    <source>
        <dbReference type="ARBA" id="ARBA00023310"/>
    </source>
</evidence>